<evidence type="ECO:0000313" key="5">
    <source>
        <dbReference type="EMBL" id="TGD75325.1"/>
    </source>
</evidence>
<dbReference type="EMBL" id="SRLE01000004">
    <property type="protein sequence ID" value="TGD75325.1"/>
    <property type="molecule type" value="Genomic_DNA"/>
</dbReference>
<dbReference type="Proteomes" id="UP000298050">
    <property type="component" value="Unassembled WGS sequence"/>
</dbReference>
<proteinExistence type="predicted"/>
<dbReference type="Gene3D" id="2.40.420.20">
    <property type="match status" value="1"/>
</dbReference>
<organism evidence="5 6">
    <name type="scientific">Mangrovimicrobium sediminis</name>
    <dbReference type="NCBI Taxonomy" id="2562682"/>
    <lineage>
        <taxon>Bacteria</taxon>
        <taxon>Pseudomonadati</taxon>
        <taxon>Pseudomonadota</taxon>
        <taxon>Gammaproteobacteria</taxon>
        <taxon>Cellvibrionales</taxon>
        <taxon>Halieaceae</taxon>
        <taxon>Mangrovimicrobium</taxon>
    </lineage>
</organism>
<dbReference type="PANTHER" id="PTHR32347:SF23">
    <property type="entry name" value="BLL5650 PROTEIN"/>
    <property type="match status" value="1"/>
</dbReference>
<dbReference type="GO" id="GO:0030313">
    <property type="term" value="C:cell envelope"/>
    <property type="evidence" value="ECO:0007669"/>
    <property type="project" value="UniProtKB-SubCell"/>
</dbReference>
<evidence type="ECO:0000259" key="4">
    <source>
        <dbReference type="Pfam" id="PF25954"/>
    </source>
</evidence>
<evidence type="ECO:0000256" key="3">
    <source>
        <dbReference type="SAM" id="Coils"/>
    </source>
</evidence>
<dbReference type="Gene3D" id="2.40.30.170">
    <property type="match status" value="1"/>
</dbReference>
<dbReference type="InterPro" id="IPR058792">
    <property type="entry name" value="Beta-barrel_RND_2"/>
</dbReference>
<feature type="coiled-coil region" evidence="3">
    <location>
        <begin position="108"/>
        <end position="186"/>
    </location>
</feature>
<protein>
    <submittedName>
        <fullName evidence="5">HlyD family efflux transporter periplasmic adaptor subunit</fullName>
    </submittedName>
</protein>
<evidence type="ECO:0000256" key="2">
    <source>
        <dbReference type="ARBA" id="ARBA00023054"/>
    </source>
</evidence>
<dbReference type="RefSeq" id="WP_135441464.1">
    <property type="nucleotide sequence ID" value="NZ_SRLE01000004.1"/>
</dbReference>
<dbReference type="OrthoDB" id="5752864at2"/>
<dbReference type="AlphaFoldDB" id="A0A4Z0M7P2"/>
<accession>A0A4Z0M7P2</accession>
<reference evidence="5 6" key="1">
    <citation type="submission" date="2019-04" db="EMBL/GenBank/DDBJ databases">
        <title>Taxonomy of novel Haliea sp. from mangrove soil of West Coast of India.</title>
        <authorList>
            <person name="Verma A."/>
            <person name="Kumar P."/>
            <person name="Krishnamurthi S."/>
        </authorList>
    </citation>
    <scope>NUCLEOTIDE SEQUENCE [LARGE SCALE GENOMIC DNA]</scope>
    <source>
        <strain evidence="5 6">SAOS-164</strain>
    </source>
</reference>
<keyword evidence="2 3" id="KW-0175">Coiled coil</keyword>
<feature type="coiled-coil region" evidence="3">
    <location>
        <begin position="251"/>
        <end position="282"/>
    </location>
</feature>
<dbReference type="Pfam" id="PF25954">
    <property type="entry name" value="Beta-barrel_RND_2"/>
    <property type="match status" value="1"/>
</dbReference>
<evidence type="ECO:0000256" key="1">
    <source>
        <dbReference type="ARBA" id="ARBA00004196"/>
    </source>
</evidence>
<sequence>MIGARRRTLTLGSAAIALVLVAVGLRQCSGNSAAPMQVLFEPVASVRQAPFEARVLAGAELDAAQSVLLSSDLPSNRAKAVFLVPEGELVQAGDVVARFDPTTFREELENIDHEIREQQIKLQQAQADLALHENGAGDRAAQLEHDIEVARLRLESLDQASIPIRIAQAEKEARRAQAESERAAQLLATERELFERGLTPQKTLDEAELQQRDALAAQRLAQHQLQVLNEVTLPSERRQAEMQWRNSQREVEVYQQAYRENRRKLEAAAAQIENRIELLQLERERTAGYLEQTELRAPVSGLLLYKTVSMQGEKRKVQVGDSLWNRQGFAVIPDLSSLVARVTVGESEVGKLRPGQVAAVYPAAWPDLELRGAVDTVGMLAAQSAEAQERQFSVRIRLEEVDPRLRPGMSARASILVQSLDSATLIPVESVFYQQNQGVVFLWRDGDPLRVPVRLGLSDGEQVVVEEGLAAGQEVMLVYPDNFDVAD</sequence>
<comment type="caution">
    <text evidence="5">The sequence shown here is derived from an EMBL/GenBank/DDBJ whole genome shotgun (WGS) entry which is preliminary data.</text>
</comment>
<keyword evidence="6" id="KW-1185">Reference proteome</keyword>
<feature type="domain" description="CusB-like beta-barrel" evidence="4">
    <location>
        <begin position="342"/>
        <end position="415"/>
    </location>
</feature>
<dbReference type="InterPro" id="IPR050465">
    <property type="entry name" value="UPF0194_transport"/>
</dbReference>
<comment type="subcellular location">
    <subcellularLocation>
        <location evidence="1">Cell envelope</location>
    </subcellularLocation>
</comment>
<gene>
    <name evidence="5" type="ORF">E4634_04860</name>
</gene>
<dbReference type="PANTHER" id="PTHR32347">
    <property type="entry name" value="EFFLUX SYSTEM COMPONENT YKNX-RELATED"/>
    <property type="match status" value="1"/>
</dbReference>
<evidence type="ECO:0000313" key="6">
    <source>
        <dbReference type="Proteomes" id="UP000298050"/>
    </source>
</evidence>
<name>A0A4Z0M7P2_9GAMM</name>